<proteinExistence type="predicted"/>
<evidence type="ECO:0000256" key="1">
    <source>
        <dbReference type="SAM" id="MobiDB-lite"/>
    </source>
</evidence>
<gene>
    <name evidence="2" type="ORF">JOB18_002462</name>
</gene>
<feature type="region of interest" description="Disordered" evidence="1">
    <location>
        <begin position="24"/>
        <end position="69"/>
    </location>
</feature>
<evidence type="ECO:0000313" key="2">
    <source>
        <dbReference type="EMBL" id="KAG7504162.1"/>
    </source>
</evidence>
<protein>
    <submittedName>
        <fullName evidence="2">Uncharacterized protein</fullName>
    </submittedName>
</protein>
<organism evidence="2 3">
    <name type="scientific">Solea senegalensis</name>
    <name type="common">Senegalese sole</name>
    <dbReference type="NCBI Taxonomy" id="28829"/>
    <lineage>
        <taxon>Eukaryota</taxon>
        <taxon>Metazoa</taxon>
        <taxon>Chordata</taxon>
        <taxon>Craniata</taxon>
        <taxon>Vertebrata</taxon>
        <taxon>Euteleostomi</taxon>
        <taxon>Actinopterygii</taxon>
        <taxon>Neopterygii</taxon>
        <taxon>Teleostei</taxon>
        <taxon>Neoteleostei</taxon>
        <taxon>Acanthomorphata</taxon>
        <taxon>Carangaria</taxon>
        <taxon>Pleuronectiformes</taxon>
        <taxon>Pleuronectoidei</taxon>
        <taxon>Soleidae</taxon>
        <taxon>Solea</taxon>
    </lineage>
</organism>
<comment type="caution">
    <text evidence="2">The sequence shown here is derived from an EMBL/GenBank/DDBJ whole genome shotgun (WGS) entry which is preliminary data.</text>
</comment>
<keyword evidence="3" id="KW-1185">Reference proteome</keyword>
<dbReference type="AlphaFoldDB" id="A0AAV6RIM7"/>
<feature type="compositionally biased region" description="Basic and acidic residues" evidence="1">
    <location>
        <begin position="24"/>
        <end position="41"/>
    </location>
</feature>
<sequence length="69" mass="8015">MMDLMRNINDEPIIPTRLDQLNDRISERTRQSDLKRTRAQSDLRITGPDQKTSKRLFAETERTATLNAA</sequence>
<reference evidence="2 3" key="1">
    <citation type="journal article" date="2021" name="Sci. Rep.">
        <title>Chromosome anchoring in Senegalese sole (Solea senegalensis) reveals sex-associated markers and genome rearrangements in flatfish.</title>
        <authorList>
            <person name="Guerrero-Cozar I."/>
            <person name="Gomez-Garrido J."/>
            <person name="Berbel C."/>
            <person name="Martinez-Blanch J.F."/>
            <person name="Alioto T."/>
            <person name="Claros M.G."/>
            <person name="Gagnaire P.A."/>
            <person name="Manchado M."/>
        </authorList>
    </citation>
    <scope>NUCLEOTIDE SEQUENCE [LARGE SCALE GENOMIC DNA]</scope>
    <source>
        <strain evidence="2">Sse05_10M</strain>
    </source>
</reference>
<evidence type="ECO:0000313" key="3">
    <source>
        <dbReference type="Proteomes" id="UP000693946"/>
    </source>
</evidence>
<dbReference type="EMBL" id="JAGKHQ010000011">
    <property type="protein sequence ID" value="KAG7504162.1"/>
    <property type="molecule type" value="Genomic_DNA"/>
</dbReference>
<accession>A0AAV6RIM7</accession>
<dbReference type="Proteomes" id="UP000693946">
    <property type="component" value="Linkage Group LG19"/>
</dbReference>
<name>A0AAV6RIM7_SOLSE</name>